<protein>
    <submittedName>
        <fullName evidence="2">DUF4369 domain-containing protein</fullName>
    </submittedName>
</protein>
<dbReference type="AlphaFoldDB" id="A0A9E2KGL9"/>
<feature type="domain" description="DUF4369" evidence="1">
    <location>
        <begin position="28"/>
        <end position="119"/>
    </location>
</feature>
<dbReference type="PROSITE" id="PS51257">
    <property type="entry name" value="PROKAR_LIPOPROTEIN"/>
    <property type="match status" value="1"/>
</dbReference>
<dbReference type="EMBL" id="JAHLFO010000078">
    <property type="protein sequence ID" value="MBU3814033.1"/>
    <property type="molecule type" value="Genomic_DNA"/>
</dbReference>
<reference evidence="2" key="2">
    <citation type="submission" date="2021-04" db="EMBL/GenBank/DDBJ databases">
        <authorList>
            <person name="Gilroy R."/>
        </authorList>
    </citation>
    <scope>NUCLEOTIDE SEQUENCE</scope>
    <source>
        <strain evidence="2">B3-3758</strain>
    </source>
</reference>
<proteinExistence type="predicted"/>
<reference evidence="2" key="1">
    <citation type="journal article" date="2021" name="PeerJ">
        <title>Extensive microbial diversity within the chicken gut microbiome revealed by metagenomics and culture.</title>
        <authorList>
            <person name="Gilroy R."/>
            <person name="Ravi A."/>
            <person name="Getino M."/>
            <person name="Pursley I."/>
            <person name="Horton D.L."/>
            <person name="Alikhan N.F."/>
            <person name="Baker D."/>
            <person name="Gharbi K."/>
            <person name="Hall N."/>
            <person name="Watson M."/>
            <person name="Adriaenssens E.M."/>
            <person name="Foster-Nyarko E."/>
            <person name="Jarju S."/>
            <person name="Secka A."/>
            <person name="Antonio M."/>
            <person name="Oren A."/>
            <person name="Chaudhuri R.R."/>
            <person name="La Ragione R."/>
            <person name="Hildebrand F."/>
            <person name="Pallen M.J."/>
        </authorList>
    </citation>
    <scope>NUCLEOTIDE SEQUENCE</scope>
    <source>
        <strain evidence="2">B3-3758</strain>
    </source>
</reference>
<evidence type="ECO:0000313" key="2">
    <source>
        <dbReference type="EMBL" id="MBU3814033.1"/>
    </source>
</evidence>
<accession>A0A9E2KGL9</accession>
<organism evidence="2 3">
    <name type="scientific">Candidatus Bacteroides intestinipullorum</name>
    <dbReference type="NCBI Taxonomy" id="2838471"/>
    <lineage>
        <taxon>Bacteria</taxon>
        <taxon>Pseudomonadati</taxon>
        <taxon>Bacteroidota</taxon>
        <taxon>Bacteroidia</taxon>
        <taxon>Bacteroidales</taxon>
        <taxon>Bacteroidaceae</taxon>
        <taxon>Bacteroides</taxon>
    </lineage>
</organism>
<evidence type="ECO:0000259" key="1">
    <source>
        <dbReference type="Pfam" id="PF14289"/>
    </source>
</evidence>
<comment type="caution">
    <text evidence="2">The sequence shown here is derived from an EMBL/GenBank/DDBJ whole genome shotgun (WGS) entry which is preliminary data.</text>
</comment>
<evidence type="ECO:0000313" key="3">
    <source>
        <dbReference type="Proteomes" id="UP000824236"/>
    </source>
</evidence>
<sequence>MVKHLTYLFIVLSILLVACKPTSGEECRIVGQLPDHSRDGKWVYLVPFIRPDSMGVDSVKITDGKFVFTTRKHLMGIIRVELKSRWGIQDLLVVTEPGEVAVKLDSISSAGGTPQNDLLQQWKEYTQAYGRQIWICQKTSRTAHQAGDTVTVSAQKVVMDSLRREYRHYSWRLMELAASGPLYDFLKQRFPESYQRKMPDGTVKEIKLD</sequence>
<gene>
    <name evidence="2" type="ORF">H9791_05925</name>
</gene>
<dbReference type="Pfam" id="PF14289">
    <property type="entry name" value="DUF4369"/>
    <property type="match status" value="1"/>
</dbReference>
<name>A0A9E2KGL9_9BACE</name>
<dbReference type="InterPro" id="IPR025380">
    <property type="entry name" value="DUF4369"/>
</dbReference>
<dbReference type="Proteomes" id="UP000824236">
    <property type="component" value="Unassembled WGS sequence"/>
</dbReference>